<organism evidence="1 2">
    <name type="scientific">Candidatus Electrothrix communis</name>
    <dbReference type="NCBI Taxonomy" id="1859133"/>
    <lineage>
        <taxon>Bacteria</taxon>
        <taxon>Pseudomonadati</taxon>
        <taxon>Thermodesulfobacteriota</taxon>
        <taxon>Desulfobulbia</taxon>
        <taxon>Desulfobulbales</taxon>
        <taxon>Desulfobulbaceae</taxon>
        <taxon>Candidatus Electrothrix</taxon>
    </lineage>
</organism>
<name>A0A444J9G4_9BACT</name>
<reference evidence="1 2" key="1">
    <citation type="submission" date="2017-01" db="EMBL/GenBank/DDBJ databases">
        <title>The cable genome- insights into the physiology and evolution of filamentous bacteria capable of sulfide oxidation via long distance electron transfer.</title>
        <authorList>
            <person name="Schreiber L."/>
            <person name="Bjerg J.T."/>
            <person name="Boggild A."/>
            <person name="Van De Vossenberg J."/>
            <person name="Meysman F."/>
            <person name="Nielsen L.P."/>
            <person name="Schramm A."/>
            <person name="Kjeldsen K.U."/>
        </authorList>
    </citation>
    <scope>NUCLEOTIDE SEQUENCE [LARGE SCALE GENOMIC DNA]</scope>
    <source>
        <strain evidence="1">A1</strain>
    </source>
</reference>
<keyword evidence="2" id="KW-1185">Reference proteome</keyword>
<protein>
    <submittedName>
        <fullName evidence="1">Uncharacterized protein</fullName>
    </submittedName>
</protein>
<accession>A0A444J9G4</accession>
<evidence type="ECO:0000313" key="1">
    <source>
        <dbReference type="EMBL" id="RWX49736.1"/>
    </source>
</evidence>
<comment type="caution">
    <text evidence="1">The sequence shown here is derived from an EMBL/GenBank/DDBJ whole genome shotgun (WGS) entry which is preliminary data.</text>
</comment>
<evidence type="ECO:0000313" key="2">
    <source>
        <dbReference type="Proteomes" id="UP000288086"/>
    </source>
</evidence>
<sequence>MYDITYKLKGLEVPSDEPFRCDALKREPSVEALSTLIGELSGPFVLAIDSLDRLFM</sequence>
<proteinExistence type="predicted"/>
<dbReference type="Proteomes" id="UP000288086">
    <property type="component" value="Unassembled WGS sequence"/>
</dbReference>
<gene>
    <name evidence="1" type="ORF">VT98_10132</name>
</gene>
<dbReference type="EMBL" id="MTKP01000013">
    <property type="protein sequence ID" value="RWX49736.1"/>
    <property type="molecule type" value="Genomic_DNA"/>
</dbReference>
<dbReference type="AlphaFoldDB" id="A0A444J9G4"/>